<dbReference type="KEGG" id="vin:AKJ08_3548"/>
<protein>
    <submittedName>
        <fullName evidence="1">Macrolide export ATP-binding/permease protein MacB</fullName>
    </submittedName>
</protein>
<keyword evidence="2" id="KW-1185">Reference proteome</keyword>
<dbReference type="Proteomes" id="UP000055590">
    <property type="component" value="Chromosome"/>
</dbReference>
<dbReference type="SUPFAM" id="SSF101898">
    <property type="entry name" value="NHL repeat"/>
    <property type="match status" value="1"/>
</dbReference>
<name>A0A0K1PIB9_9BACT</name>
<organism evidence="1 2">
    <name type="scientific">Vulgatibacter incomptus</name>
    <dbReference type="NCBI Taxonomy" id="1391653"/>
    <lineage>
        <taxon>Bacteria</taxon>
        <taxon>Pseudomonadati</taxon>
        <taxon>Myxococcota</taxon>
        <taxon>Myxococcia</taxon>
        <taxon>Myxococcales</taxon>
        <taxon>Cystobacterineae</taxon>
        <taxon>Vulgatibacteraceae</taxon>
        <taxon>Vulgatibacter</taxon>
    </lineage>
</organism>
<gene>
    <name evidence="1" type="ORF">AKJ08_3548</name>
</gene>
<evidence type="ECO:0000313" key="1">
    <source>
        <dbReference type="EMBL" id="AKU93161.1"/>
    </source>
</evidence>
<dbReference type="EMBL" id="CP012332">
    <property type="protein sequence ID" value="AKU93161.1"/>
    <property type="molecule type" value="Genomic_DNA"/>
</dbReference>
<dbReference type="SUPFAM" id="SSF63829">
    <property type="entry name" value="Calcium-dependent phosphotriesterase"/>
    <property type="match status" value="1"/>
</dbReference>
<dbReference type="AlphaFoldDB" id="A0A0K1PIB9"/>
<sequence>MVDLLVAGRDPEGNIYVLGRSGDRYQLRLAVWNGATWTNLGRIPVEEMDGESRLSMAAISPTEVWLVSRVLMRWDGQSWRSQKPLPTFNSANDLAVSRSGTVWLTMGGAVYRLSSDGWIEVGARTMQAGRIQVIDDSDLWVTGSKSVSHWNGQSWETHAGRESVTALLATERRVLRAEQGGGLFSFEGDTWRELPGGAELRSFVEVGDVLYAVGTTDFEDALYRVSAAGREAIPLPANFQFMDNLHLASDRDALWIFGRTGIYRKGESCWAEHQRADLPAIDALAGRSASELVGFNTSGWAGRWSSRRWLTEEANPMGPGSHIEATTVGDEIWAVSTDNPVVRRKAGRWETMLESENGFNAVASGGGRVWVGGSGGALREWGGASWLDRSIAGGGYMSALAVAGSAFSVEFSNLNDYVLRRWDPAGSWKRVLRTYAPIWHLAAKPDGELLAAGSLDVLGGGFVARIRDGALEFLDVDAPPPSWSRMHAQEGDLDDLKIDFVGNRAAVQATATGYRVSVSQSALLDSWSHGNERWSADVNGNLTHETAAGSEVVSLRPRVTAIWGSGPSDVWFVGDGGQVQHWDGTALEERTSPGTENYTAVWGAGGRVWAANRDGNIHCLAGDGCVGLPSASYVAAIHGTGPDDVWAAGAKLAHFDGTEWTFVERPLGDTLVTIWATSEGQVFTASSKEVARWDGLRWSVNSVPAVRITGIAGTGPEDIWLCAEQAQHADEPTLYFWNGEEWDGLRFAPYSSRRFRGMRIDSRGVVWIAAEDRVIRSDVTDFWKSERAPFEALDILWIAPNSSSVAISTASGPAWLPQSIVSH</sequence>
<accession>A0A0K1PIB9</accession>
<proteinExistence type="predicted"/>
<dbReference type="GO" id="GO:0005524">
    <property type="term" value="F:ATP binding"/>
    <property type="evidence" value="ECO:0007669"/>
    <property type="project" value="UniProtKB-KW"/>
</dbReference>
<keyword evidence="1" id="KW-0067">ATP-binding</keyword>
<keyword evidence="1" id="KW-0547">Nucleotide-binding</keyword>
<reference evidence="1 2" key="1">
    <citation type="submission" date="2015-08" db="EMBL/GenBank/DDBJ databases">
        <authorList>
            <person name="Babu N.S."/>
            <person name="Beckwith C.J."/>
            <person name="Beseler K.G."/>
            <person name="Brison A."/>
            <person name="Carone J.V."/>
            <person name="Caskin T.P."/>
            <person name="Diamond M."/>
            <person name="Durham M.E."/>
            <person name="Foxe J.M."/>
            <person name="Go M."/>
            <person name="Henderson B.A."/>
            <person name="Jones I.B."/>
            <person name="McGettigan J.A."/>
            <person name="Micheletti S.J."/>
            <person name="Nasrallah M.E."/>
            <person name="Ortiz D."/>
            <person name="Piller C.R."/>
            <person name="Privatt S.R."/>
            <person name="Schneider S.L."/>
            <person name="Sharp S."/>
            <person name="Smith T.C."/>
            <person name="Stanton J.D."/>
            <person name="Ullery H.E."/>
            <person name="Wilson R.J."/>
            <person name="Serrano M.G."/>
            <person name="Buck G."/>
            <person name="Lee V."/>
            <person name="Wang Y."/>
            <person name="Carvalho R."/>
            <person name="Voegtly L."/>
            <person name="Shi R."/>
            <person name="Duckworth R."/>
            <person name="Johnson A."/>
            <person name="Loviza R."/>
            <person name="Walstead R."/>
            <person name="Shah Z."/>
            <person name="Kiflezghi M."/>
            <person name="Wade K."/>
            <person name="Ball S.L."/>
            <person name="Bradley K.W."/>
            <person name="Asai D.J."/>
            <person name="Bowman C.A."/>
            <person name="Russell D.A."/>
            <person name="Pope W.H."/>
            <person name="Jacobs-Sera D."/>
            <person name="Hendrix R.W."/>
            <person name="Hatfull G.F."/>
        </authorList>
    </citation>
    <scope>NUCLEOTIDE SEQUENCE [LARGE SCALE GENOMIC DNA]</scope>
    <source>
        <strain evidence="1 2">DSM 27710</strain>
    </source>
</reference>
<evidence type="ECO:0000313" key="2">
    <source>
        <dbReference type="Proteomes" id="UP000055590"/>
    </source>
</evidence>